<evidence type="ECO:0008006" key="5">
    <source>
        <dbReference type="Google" id="ProtNLM"/>
    </source>
</evidence>
<keyword evidence="2" id="KW-0472">Membrane</keyword>
<comment type="caution">
    <text evidence="3">The sequence shown here is derived from an EMBL/GenBank/DDBJ whole genome shotgun (WGS) entry which is preliminary data.</text>
</comment>
<keyword evidence="2" id="KW-0812">Transmembrane</keyword>
<feature type="compositionally biased region" description="Basic and acidic residues" evidence="1">
    <location>
        <begin position="81"/>
        <end position="95"/>
    </location>
</feature>
<evidence type="ECO:0000313" key="4">
    <source>
        <dbReference type="Proteomes" id="UP000023152"/>
    </source>
</evidence>
<protein>
    <recommendedName>
        <fullName evidence="5">Transmembrane protein</fullName>
    </recommendedName>
</protein>
<dbReference type="AlphaFoldDB" id="X6NCX9"/>
<evidence type="ECO:0000313" key="3">
    <source>
        <dbReference type="EMBL" id="ETO23182.1"/>
    </source>
</evidence>
<sequence length="305" mass="35008">MFFPSLAFFQKKTINILEKKDNNNNNNNNNNLQMGNKASTLIEWPQVDDTLKTQQNQLDPCDLSEHLEGLGLIVSTSNNEETNKEKGKEEKEVWKENSNVETVMNMAVKTSRYCSGDTKAKEEKKDFVNVDLWKNRKKKRKNGKYKEKVVGLISQKKKKKECMNVPRMGPMEPFFIILSFAMRTPTKTMVIAIALAWISRCLLYIQIWSSTNASTEEKEDQSQWSVLIAPAKKEDWQMALPESSIWSVSNCDNRQRKRMAVVTKTMHDLRLVTAVGGWNILFANFALMLLVCKLALIAMTIKTEV</sequence>
<dbReference type="EMBL" id="ASPP01010134">
    <property type="protein sequence ID" value="ETO23182.1"/>
    <property type="molecule type" value="Genomic_DNA"/>
</dbReference>
<feature type="region of interest" description="Disordered" evidence="1">
    <location>
        <begin position="73"/>
        <end position="95"/>
    </location>
</feature>
<proteinExistence type="predicted"/>
<keyword evidence="4" id="KW-1185">Reference proteome</keyword>
<feature type="transmembrane region" description="Helical" evidence="2">
    <location>
        <begin position="280"/>
        <end position="301"/>
    </location>
</feature>
<name>X6NCX9_RETFI</name>
<evidence type="ECO:0000256" key="1">
    <source>
        <dbReference type="SAM" id="MobiDB-lite"/>
    </source>
</evidence>
<accession>X6NCX9</accession>
<keyword evidence="2" id="KW-1133">Transmembrane helix</keyword>
<organism evidence="3 4">
    <name type="scientific">Reticulomyxa filosa</name>
    <dbReference type="NCBI Taxonomy" id="46433"/>
    <lineage>
        <taxon>Eukaryota</taxon>
        <taxon>Sar</taxon>
        <taxon>Rhizaria</taxon>
        <taxon>Retaria</taxon>
        <taxon>Foraminifera</taxon>
        <taxon>Monothalamids</taxon>
        <taxon>Reticulomyxidae</taxon>
        <taxon>Reticulomyxa</taxon>
    </lineage>
</organism>
<reference evidence="3 4" key="1">
    <citation type="journal article" date="2013" name="Curr. Biol.">
        <title>The Genome of the Foraminiferan Reticulomyxa filosa.</title>
        <authorList>
            <person name="Glockner G."/>
            <person name="Hulsmann N."/>
            <person name="Schleicher M."/>
            <person name="Noegel A.A."/>
            <person name="Eichinger L."/>
            <person name="Gallinger C."/>
            <person name="Pawlowski J."/>
            <person name="Sierra R."/>
            <person name="Euteneuer U."/>
            <person name="Pillet L."/>
            <person name="Moustafa A."/>
            <person name="Platzer M."/>
            <person name="Groth M."/>
            <person name="Szafranski K."/>
            <person name="Schliwa M."/>
        </authorList>
    </citation>
    <scope>NUCLEOTIDE SEQUENCE [LARGE SCALE GENOMIC DNA]</scope>
</reference>
<gene>
    <name evidence="3" type="ORF">RFI_14003</name>
</gene>
<evidence type="ECO:0000256" key="2">
    <source>
        <dbReference type="SAM" id="Phobius"/>
    </source>
</evidence>
<dbReference type="Proteomes" id="UP000023152">
    <property type="component" value="Unassembled WGS sequence"/>
</dbReference>